<reference evidence="2 3" key="1">
    <citation type="submission" date="2016-10" db="EMBL/GenBank/DDBJ databases">
        <authorList>
            <person name="Varghese N."/>
            <person name="Submissions S."/>
        </authorList>
    </citation>
    <scope>NUCLEOTIDE SEQUENCE [LARGE SCALE GENOMIC DNA]</scope>
    <source>
        <strain evidence="2 3">Nl1</strain>
    </source>
</reference>
<comment type="caution">
    <text evidence="2">The sequence shown here is derived from an EMBL/GenBank/DDBJ whole genome shotgun (WGS) entry which is preliminary data.</text>
</comment>
<feature type="transmembrane region" description="Helical" evidence="1">
    <location>
        <begin position="12"/>
        <end position="33"/>
    </location>
</feature>
<keyword evidence="1" id="KW-1133">Transmembrane helix</keyword>
<evidence type="ECO:0000313" key="3">
    <source>
        <dbReference type="Proteomes" id="UP000183471"/>
    </source>
</evidence>
<evidence type="ECO:0000256" key="1">
    <source>
        <dbReference type="SAM" id="Phobius"/>
    </source>
</evidence>
<dbReference type="EMBL" id="FNKY01000001">
    <property type="protein sequence ID" value="SDQ60292.1"/>
    <property type="molecule type" value="Genomic_DNA"/>
</dbReference>
<keyword evidence="1" id="KW-0812">Transmembrane</keyword>
<gene>
    <name evidence="2" type="ORF">SAMN05216402_1505</name>
</gene>
<dbReference type="RefSeq" id="WP_074631772.1">
    <property type="nucleotide sequence ID" value="NZ_FNKY01000001.1"/>
</dbReference>
<organism evidence="2 3">
    <name type="scientific">Nitrosospira multiformis</name>
    <dbReference type="NCBI Taxonomy" id="1231"/>
    <lineage>
        <taxon>Bacteria</taxon>
        <taxon>Pseudomonadati</taxon>
        <taxon>Pseudomonadota</taxon>
        <taxon>Betaproteobacteria</taxon>
        <taxon>Nitrosomonadales</taxon>
        <taxon>Nitrosomonadaceae</taxon>
        <taxon>Nitrosospira</taxon>
    </lineage>
</organism>
<proteinExistence type="predicted"/>
<sequence length="169" mass="18761">MEKSKFELSVELIKALAWPAIVGVLLFSFWAPLQKTANILPSLVDRSETISIAGMSLKVSQKLRAPPEIQAKLQALSPVAIGQLLRNDTMLYNDLEGKRAYTRDYAELLSLGLMDDHADETGKFMGIVELSHSGKQAQTFLLSVIDEFIKELDVIKGPETDIDNSKITR</sequence>
<evidence type="ECO:0000313" key="2">
    <source>
        <dbReference type="EMBL" id="SDQ60292.1"/>
    </source>
</evidence>
<name>A0ABY0TC18_9PROT</name>
<protein>
    <submittedName>
        <fullName evidence="2">Uncharacterized protein</fullName>
    </submittedName>
</protein>
<dbReference type="Proteomes" id="UP000183471">
    <property type="component" value="Unassembled WGS sequence"/>
</dbReference>
<keyword evidence="1" id="KW-0472">Membrane</keyword>
<keyword evidence="3" id="KW-1185">Reference proteome</keyword>
<accession>A0ABY0TC18</accession>